<feature type="region of interest" description="Disordered" evidence="1">
    <location>
        <begin position="30"/>
        <end position="64"/>
    </location>
</feature>
<feature type="region of interest" description="Disordered" evidence="1">
    <location>
        <begin position="209"/>
        <end position="233"/>
    </location>
</feature>
<name>A0AA40A0A6_9PEZI</name>
<keyword evidence="3" id="KW-1185">Reference proteome</keyword>
<dbReference type="GeneID" id="85318523"/>
<comment type="caution">
    <text evidence="2">The sequence shown here is derived from an EMBL/GenBank/DDBJ whole genome shotgun (WGS) entry which is preliminary data.</text>
</comment>
<dbReference type="AlphaFoldDB" id="A0AA40A0A6"/>
<evidence type="ECO:0000313" key="3">
    <source>
        <dbReference type="Proteomes" id="UP001172101"/>
    </source>
</evidence>
<accession>A0AA40A0A6</accession>
<sequence length="389" mass="42990">MMQLRTQGLFSAIVRSCVFRHYMIRYAREKETQEREEKREPPAMTVETSPIGPTADMEQERRRQAHTDIKISALNDRTQEVQSSGLLTINHHRFHDVVGDGGSFSMGTATWKAPISPSEAGHGDYPRPPRAEVVDGVKSGECPICKQRIPESELEHDSWKRHVDKDILPFVCVLDTLSDAKILATICCFTTPQPRDICPICAKTHLEPTSLGQDDRPRNSKAADTAPDSSTKMVRFAEGTLEKPSRHTNLSSVEKCVAQHLKALALYFLNRLLGDTELEVDGPGSHVVDACVSRSDFNDSNSEDVVDNVLDIPASSTADTSGGGNPAGVDKSVRDTYSEPDSVLDAEEEASESPRELWAGLRDPAPDPELDSKLKPFVPKAYYYKPLDC</sequence>
<protein>
    <submittedName>
        <fullName evidence="2">Uncharacterized protein</fullName>
    </submittedName>
</protein>
<organism evidence="2 3">
    <name type="scientific">Lasiosphaeria miniovina</name>
    <dbReference type="NCBI Taxonomy" id="1954250"/>
    <lineage>
        <taxon>Eukaryota</taxon>
        <taxon>Fungi</taxon>
        <taxon>Dikarya</taxon>
        <taxon>Ascomycota</taxon>
        <taxon>Pezizomycotina</taxon>
        <taxon>Sordariomycetes</taxon>
        <taxon>Sordariomycetidae</taxon>
        <taxon>Sordariales</taxon>
        <taxon>Lasiosphaeriaceae</taxon>
        <taxon>Lasiosphaeria</taxon>
    </lineage>
</organism>
<evidence type="ECO:0000256" key="1">
    <source>
        <dbReference type="SAM" id="MobiDB-lite"/>
    </source>
</evidence>
<dbReference type="EMBL" id="JAUIRO010000007">
    <property type="protein sequence ID" value="KAK0706903.1"/>
    <property type="molecule type" value="Genomic_DNA"/>
</dbReference>
<evidence type="ECO:0000313" key="2">
    <source>
        <dbReference type="EMBL" id="KAK0706903.1"/>
    </source>
</evidence>
<dbReference type="Proteomes" id="UP001172101">
    <property type="component" value="Unassembled WGS sequence"/>
</dbReference>
<dbReference type="RefSeq" id="XP_060291997.1">
    <property type="nucleotide sequence ID" value="XM_060435253.1"/>
</dbReference>
<gene>
    <name evidence="2" type="ORF">B0T26DRAFT_479052</name>
</gene>
<feature type="compositionally biased region" description="Acidic residues" evidence="1">
    <location>
        <begin position="342"/>
        <end position="351"/>
    </location>
</feature>
<proteinExistence type="predicted"/>
<reference evidence="2" key="1">
    <citation type="submission" date="2023-06" db="EMBL/GenBank/DDBJ databases">
        <title>Genome-scale phylogeny and comparative genomics of the fungal order Sordariales.</title>
        <authorList>
            <consortium name="Lawrence Berkeley National Laboratory"/>
            <person name="Hensen N."/>
            <person name="Bonometti L."/>
            <person name="Westerberg I."/>
            <person name="Brannstrom I.O."/>
            <person name="Guillou S."/>
            <person name="Cros-Aarteil S."/>
            <person name="Calhoun S."/>
            <person name="Haridas S."/>
            <person name="Kuo A."/>
            <person name="Mondo S."/>
            <person name="Pangilinan J."/>
            <person name="Riley R."/>
            <person name="LaButti K."/>
            <person name="Andreopoulos B."/>
            <person name="Lipzen A."/>
            <person name="Chen C."/>
            <person name="Yanf M."/>
            <person name="Daum C."/>
            <person name="Ng V."/>
            <person name="Clum A."/>
            <person name="Steindorff A."/>
            <person name="Ohm R."/>
            <person name="Martin F."/>
            <person name="Silar P."/>
            <person name="Natvig D."/>
            <person name="Lalanne C."/>
            <person name="Gautier V."/>
            <person name="Ament-velasquez S.L."/>
            <person name="Kruys A."/>
            <person name="Hutchinson M.I."/>
            <person name="Powell A.J."/>
            <person name="Barry K."/>
            <person name="Miller A.N."/>
            <person name="Grigoriev I.V."/>
            <person name="Debuchy R."/>
            <person name="Gladieux P."/>
            <person name="Thoren M.H."/>
            <person name="Johannesson H."/>
        </authorList>
    </citation>
    <scope>NUCLEOTIDE SEQUENCE</scope>
    <source>
        <strain evidence="2">SMH2392-1A</strain>
    </source>
</reference>
<feature type="region of interest" description="Disordered" evidence="1">
    <location>
        <begin position="313"/>
        <end position="373"/>
    </location>
</feature>
<feature type="compositionally biased region" description="Basic and acidic residues" evidence="1">
    <location>
        <begin position="30"/>
        <end position="41"/>
    </location>
</feature>